<evidence type="ECO:0000313" key="8">
    <source>
        <dbReference type="Proteomes" id="UP000429523"/>
    </source>
</evidence>
<proteinExistence type="predicted"/>
<evidence type="ECO:0000313" key="4">
    <source>
        <dbReference type="EMBL" id="KAE9166568.1"/>
    </source>
</evidence>
<dbReference type="Proteomes" id="UP000433483">
    <property type="component" value="Unassembled WGS sequence"/>
</dbReference>
<evidence type="ECO:0000313" key="10">
    <source>
        <dbReference type="Proteomes" id="UP000437068"/>
    </source>
</evidence>
<dbReference type="AlphaFoldDB" id="A0A6A3WUM3"/>
<dbReference type="Proteomes" id="UP000429523">
    <property type="component" value="Unassembled WGS sequence"/>
</dbReference>
<evidence type="ECO:0000313" key="7">
    <source>
        <dbReference type="EMBL" id="KAE9285135.1"/>
    </source>
</evidence>
<comment type="caution">
    <text evidence="6">The sequence shown here is derived from an EMBL/GenBank/DDBJ whole genome shotgun (WGS) entry which is preliminary data.</text>
</comment>
<evidence type="ECO:0000313" key="6">
    <source>
        <dbReference type="EMBL" id="KAE9191391.1"/>
    </source>
</evidence>
<evidence type="ECO:0000313" key="1">
    <source>
        <dbReference type="EMBL" id="KAE8921150.1"/>
    </source>
</evidence>
<dbReference type="Proteomes" id="UP000437068">
    <property type="component" value="Unassembled WGS sequence"/>
</dbReference>
<accession>A0A6A3WUM3</accession>
<evidence type="ECO:0000313" key="9">
    <source>
        <dbReference type="Proteomes" id="UP000433483"/>
    </source>
</evidence>
<dbReference type="EMBL" id="QXFZ01003324">
    <property type="protein sequence ID" value="KAE9069788.1"/>
    <property type="molecule type" value="Genomic_DNA"/>
</dbReference>
<keyword evidence="9" id="KW-1185">Reference proteome</keyword>
<protein>
    <submittedName>
        <fullName evidence="6">Uncharacterized protein</fullName>
    </submittedName>
</protein>
<name>A0A6A3WUM3_9STRA</name>
<dbReference type="Proteomes" id="UP000488956">
    <property type="component" value="Unassembled WGS sequence"/>
</dbReference>
<organism evidence="6 11">
    <name type="scientific">Phytophthora fragariae</name>
    <dbReference type="NCBI Taxonomy" id="53985"/>
    <lineage>
        <taxon>Eukaryota</taxon>
        <taxon>Sar</taxon>
        <taxon>Stramenopiles</taxon>
        <taxon>Oomycota</taxon>
        <taxon>Peronosporomycetes</taxon>
        <taxon>Peronosporales</taxon>
        <taxon>Peronosporaceae</taxon>
        <taxon>Phytophthora</taxon>
    </lineage>
</organism>
<dbReference type="EMBL" id="QXGC01005089">
    <property type="protein sequence ID" value="KAE9166568.1"/>
    <property type="molecule type" value="Genomic_DNA"/>
</dbReference>
<dbReference type="Proteomes" id="UP000476176">
    <property type="component" value="Unassembled WGS sequence"/>
</dbReference>
<dbReference type="EMBL" id="QXFX01002229">
    <property type="protein sequence ID" value="KAE9079244.1"/>
    <property type="molecule type" value="Genomic_DNA"/>
</dbReference>
<evidence type="ECO:0000313" key="3">
    <source>
        <dbReference type="EMBL" id="KAE9079244.1"/>
    </source>
</evidence>
<evidence type="ECO:0000313" key="11">
    <source>
        <dbReference type="Proteomes" id="UP000440367"/>
    </source>
</evidence>
<dbReference type="Proteomes" id="UP000441208">
    <property type="component" value="Unassembled WGS sequence"/>
</dbReference>
<reference evidence="8 9" key="1">
    <citation type="submission" date="2018-08" db="EMBL/GenBank/DDBJ databases">
        <title>Genomic investigation of the strawberry pathogen Phytophthora fragariae indicates pathogenicity is determined by transcriptional variation in three key races.</title>
        <authorList>
            <person name="Adams T.M."/>
            <person name="Armitage A.D."/>
            <person name="Sobczyk M.K."/>
            <person name="Bates H.J."/>
            <person name="Dunwell J.M."/>
            <person name="Nellist C.F."/>
            <person name="Harrison R.J."/>
        </authorList>
    </citation>
    <scope>NUCLEOTIDE SEQUENCE [LARGE SCALE GENOMIC DNA]</scope>
    <source>
        <strain evidence="7 10">A4</strain>
        <strain evidence="6 11">BC-1</strain>
        <strain evidence="4 13">BC-23</strain>
        <strain evidence="5 9">NOV-27</strain>
        <strain evidence="2 12">NOV-71</strain>
        <strain evidence="1 8">NOV-9</strain>
        <strain evidence="3 14">ONT-3</strain>
    </source>
</reference>
<dbReference type="Proteomes" id="UP000440367">
    <property type="component" value="Unassembled WGS sequence"/>
</dbReference>
<dbReference type="EMBL" id="QXGB01003655">
    <property type="protein sequence ID" value="KAE9169614.1"/>
    <property type="molecule type" value="Genomic_DNA"/>
</dbReference>
<dbReference type="EMBL" id="QXGD01002244">
    <property type="protein sequence ID" value="KAE9191391.1"/>
    <property type="molecule type" value="Genomic_DNA"/>
</dbReference>
<gene>
    <name evidence="7" type="ORF">PF001_g22043</name>
    <name evidence="6" type="ORF">PF002_g24506</name>
    <name evidence="4" type="ORF">PF004_g29114</name>
    <name evidence="5" type="ORF">PF005_g27888</name>
    <name evidence="2" type="ORF">PF007_g27176</name>
    <name evidence="1" type="ORF">PF009_g28562</name>
    <name evidence="3" type="ORF">PF010_g22814</name>
</gene>
<evidence type="ECO:0000313" key="12">
    <source>
        <dbReference type="Proteomes" id="UP000441208"/>
    </source>
</evidence>
<evidence type="ECO:0000313" key="5">
    <source>
        <dbReference type="EMBL" id="KAE9169614.1"/>
    </source>
</evidence>
<evidence type="ECO:0000313" key="2">
    <source>
        <dbReference type="EMBL" id="KAE9069788.1"/>
    </source>
</evidence>
<evidence type="ECO:0000313" key="14">
    <source>
        <dbReference type="Proteomes" id="UP000488956"/>
    </source>
</evidence>
<dbReference type="EMBL" id="QXGF01003633">
    <property type="protein sequence ID" value="KAE8921150.1"/>
    <property type="molecule type" value="Genomic_DNA"/>
</dbReference>
<dbReference type="EMBL" id="QXGE01002079">
    <property type="protein sequence ID" value="KAE9285135.1"/>
    <property type="molecule type" value="Genomic_DNA"/>
</dbReference>
<evidence type="ECO:0000313" key="13">
    <source>
        <dbReference type="Proteomes" id="UP000476176"/>
    </source>
</evidence>
<sequence length="57" mass="6199">MLRMFLHDGVDGGTGPALDSLRVDEVVFAHKEDDTQTFAVSHGNSVEKSMCKVPPEP</sequence>